<keyword evidence="3" id="KW-1185">Reference proteome</keyword>
<dbReference type="Gene3D" id="3.50.50.60">
    <property type="entry name" value="FAD/NAD(P)-binding domain"/>
    <property type="match status" value="1"/>
</dbReference>
<name>A0A364Y517_9BACT</name>
<reference evidence="2 3" key="1">
    <citation type="submission" date="2018-06" db="EMBL/GenBank/DDBJ databases">
        <title>Chryseolinea flavus sp. nov., a member of the phylum Bacteroidetes isolated from soil.</title>
        <authorList>
            <person name="Li Y."/>
            <person name="Wang J."/>
        </authorList>
    </citation>
    <scope>NUCLEOTIDE SEQUENCE [LARGE SCALE GENOMIC DNA]</scope>
    <source>
        <strain evidence="2 3">SDU1-6</strain>
    </source>
</reference>
<dbReference type="InterPro" id="IPR050982">
    <property type="entry name" value="Auxin_biosynth/cation_transpt"/>
</dbReference>
<dbReference type="GO" id="GO:0004497">
    <property type="term" value="F:monooxygenase activity"/>
    <property type="evidence" value="ECO:0007669"/>
    <property type="project" value="TreeGrafter"/>
</dbReference>
<evidence type="ECO:0000313" key="2">
    <source>
        <dbReference type="EMBL" id="RAW02086.1"/>
    </source>
</evidence>
<dbReference type="PRINTS" id="PR00469">
    <property type="entry name" value="PNDRDTASEII"/>
</dbReference>
<accession>A0A364Y517</accession>
<protein>
    <submittedName>
        <fullName evidence="2">Pyridine nucleotide-disulfide oxidoreductase</fullName>
    </submittedName>
</protein>
<dbReference type="PANTHER" id="PTHR43539">
    <property type="entry name" value="FLAVIN-BINDING MONOOXYGENASE-LIKE PROTEIN (AFU_ORTHOLOGUE AFUA_4G09220)"/>
    <property type="match status" value="1"/>
</dbReference>
<dbReference type="InterPro" id="IPR036188">
    <property type="entry name" value="FAD/NAD-bd_sf"/>
</dbReference>
<proteinExistence type="predicted"/>
<dbReference type="OrthoDB" id="9778740at2"/>
<gene>
    <name evidence="2" type="ORF">DQQ10_05915</name>
</gene>
<dbReference type="GO" id="GO:0050661">
    <property type="term" value="F:NADP binding"/>
    <property type="evidence" value="ECO:0007669"/>
    <property type="project" value="InterPro"/>
</dbReference>
<organism evidence="2 3">
    <name type="scientific">Pseudochryseolinea flava</name>
    <dbReference type="NCBI Taxonomy" id="2059302"/>
    <lineage>
        <taxon>Bacteria</taxon>
        <taxon>Pseudomonadati</taxon>
        <taxon>Bacteroidota</taxon>
        <taxon>Cytophagia</taxon>
        <taxon>Cytophagales</taxon>
        <taxon>Fulvivirgaceae</taxon>
        <taxon>Pseudochryseolinea</taxon>
    </lineage>
</organism>
<comment type="caution">
    <text evidence="2">The sequence shown here is derived from an EMBL/GenBank/DDBJ whole genome shotgun (WGS) entry which is preliminary data.</text>
</comment>
<dbReference type="PIRSF" id="PIRSF000332">
    <property type="entry name" value="FMO"/>
    <property type="match status" value="1"/>
</dbReference>
<keyword evidence="1" id="KW-0560">Oxidoreductase</keyword>
<dbReference type="AlphaFoldDB" id="A0A364Y517"/>
<dbReference type="PRINTS" id="PR00368">
    <property type="entry name" value="FADPNR"/>
</dbReference>
<dbReference type="EMBL" id="QMFY01000002">
    <property type="protein sequence ID" value="RAW02086.1"/>
    <property type="molecule type" value="Genomic_DNA"/>
</dbReference>
<dbReference type="Pfam" id="PF13738">
    <property type="entry name" value="Pyr_redox_3"/>
    <property type="match status" value="1"/>
</dbReference>
<evidence type="ECO:0000256" key="1">
    <source>
        <dbReference type="ARBA" id="ARBA00023002"/>
    </source>
</evidence>
<dbReference type="SUPFAM" id="SSF51905">
    <property type="entry name" value="FAD/NAD(P)-binding domain"/>
    <property type="match status" value="2"/>
</dbReference>
<dbReference type="PANTHER" id="PTHR43539:SF78">
    <property type="entry name" value="FLAVIN-CONTAINING MONOOXYGENASE"/>
    <property type="match status" value="1"/>
</dbReference>
<dbReference type="RefSeq" id="WP_112745909.1">
    <property type="nucleotide sequence ID" value="NZ_QMFY01000002.1"/>
</dbReference>
<evidence type="ECO:0000313" key="3">
    <source>
        <dbReference type="Proteomes" id="UP000251889"/>
    </source>
</evidence>
<dbReference type="GO" id="GO:0050660">
    <property type="term" value="F:flavin adenine dinucleotide binding"/>
    <property type="evidence" value="ECO:0007669"/>
    <property type="project" value="InterPro"/>
</dbReference>
<dbReference type="InterPro" id="IPR000960">
    <property type="entry name" value="Flavin_mOase"/>
</dbReference>
<dbReference type="Proteomes" id="UP000251889">
    <property type="component" value="Unassembled WGS sequence"/>
</dbReference>
<sequence length="353" mass="39131">MKYDVIVIGGGQSGLTMGYYLRRTTLSYIILDNQKESGGAWLHTWKSLRLFSPAQWSSLPGMLMTGGTDYYPTRDATLEYLKSYEAKYNLPVKRQVEVIKVLKADDEFQLYTSDGLYTAKALVSATGSFINPFIPTFDGIEIFGGQILHSSQYESPHGFQNKSVAIVGEGNSGAQILAEVSKVANTRWITQKEPRFLPDHIDGRFLFDAASQMYEAQKAGKHFKPPSLGDIVMVESVKDARQRNVLKSIRPFDHFKKDAIVWADGHEEKIDVIIFCTGFKPGLSFLNSLDVVNSEGKADTEGTKSKKVDGLWLVGYGNWTGFASATLIGVGRTAKKTVDEIAGYLSTRELPKP</sequence>
<dbReference type="NCBIfam" id="NF040505">
    <property type="entry name" value="ArsO_flavin_mono"/>
    <property type="match status" value="1"/>
</dbReference>